<dbReference type="InterPro" id="IPR027417">
    <property type="entry name" value="P-loop_NTPase"/>
</dbReference>
<dbReference type="InterPro" id="IPR003593">
    <property type="entry name" value="AAA+_ATPase"/>
</dbReference>
<feature type="compositionally biased region" description="Low complexity" evidence="3">
    <location>
        <begin position="1"/>
        <end position="18"/>
    </location>
</feature>
<evidence type="ECO:0000256" key="2">
    <source>
        <dbReference type="ARBA" id="ARBA00022840"/>
    </source>
</evidence>
<evidence type="ECO:0000256" key="3">
    <source>
        <dbReference type="SAM" id="MobiDB-lite"/>
    </source>
</evidence>
<feature type="compositionally biased region" description="Acidic residues" evidence="3">
    <location>
        <begin position="19"/>
        <end position="35"/>
    </location>
</feature>
<dbReference type="SUPFAM" id="SSF52540">
    <property type="entry name" value="P-loop containing nucleoside triphosphate hydrolases"/>
    <property type="match status" value="1"/>
</dbReference>
<dbReference type="Gene3D" id="3.40.50.300">
    <property type="entry name" value="P-loop containing nucleotide triphosphate hydrolases"/>
    <property type="match status" value="1"/>
</dbReference>
<dbReference type="Proteomes" id="UP001596201">
    <property type="component" value="Unassembled WGS sequence"/>
</dbReference>
<dbReference type="GO" id="GO:0005524">
    <property type="term" value="F:ATP binding"/>
    <property type="evidence" value="ECO:0007669"/>
    <property type="project" value="UniProtKB-KW"/>
</dbReference>
<dbReference type="EMBL" id="JBHSKX010000004">
    <property type="protein sequence ID" value="MFC5368840.1"/>
    <property type="molecule type" value="Genomic_DNA"/>
</dbReference>
<sequence>MSDVPIDTSASTDAISTDTGEEPPADADDGEDGGDGGDAIDPVPDAAIHDSAPAVRVRGLTKRFGDDPPVLADFDLTLNAGETTVLMGPNGTGKTVLLACLTGGLRPTAGTVEVFGHSPEAVRSDLVFALQDGFAVDDLSGRENAEFYTALHPAATDRWETVADRLRLDGLDRRVADYSGGMVRKLELALTLSVDVPLYVLDEPTAELDPTAVERFHAMLDDLADAGRTVVMSSHSPRDLRAANRLVVVADSGVVADGHPDDLREAVPPVVVLDRADTDLGGHLRGPRLFDTDTGFRGFLSAEADPSVVDTRPEVVRVERPTPPDVFNYYVHLRG</sequence>
<evidence type="ECO:0000259" key="4">
    <source>
        <dbReference type="PROSITE" id="PS50893"/>
    </source>
</evidence>
<keyword evidence="6" id="KW-1185">Reference proteome</keyword>
<dbReference type="PANTHER" id="PTHR43613:SF1">
    <property type="entry name" value="ABC TRANSPORTER, ATP-BINDING PROTEIN"/>
    <property type="match status" value="1"/>
</dbReference>
<dbReference type="InterPro" id="IPR003439">
    <property type="entry name" value="ABC_transporter-like_ATP-bd"/>
</dbReference>
<evidence type="ECO:0000256" key="1">
    <source>
        <dbReference type="ARBA" id="ARBA00022741"/>
    </source>
</evidence>
<feature type="region of interest" description="Disordered" evidence="3">
    <location>
        <begin position="1"/>
        <end position="50"/>
    </location>
</feature>
<dbReference type="PROSITE" id="PS50893">
    <property type="entry name" value="ABC_TRANSPORTER_2"/>
    <property type="match status" value="1"/>
</dbReference>
<dbReference type="AlphaFoldDB" id="A0ABD5RFJ1"/>
<protein>
    <submittedName>
        <fullName evidence="5">ABC transporter ATP-binding protein</fullName>
    </submittedName>
</protein>
<reference evidence="5 6" key="1">
    <citation type="journal article" date="2019" name="Int. J. Syst. Evol. Microbiol.">
        <title>The Global Catalogue of Microorganisms (GCM) 10K type strain sequencing project: providing services to taxonomists for standard genome sequencing and annotation.</title>
        <authorList>
            <consortium name="The Broad Institute Genomics Platform"/>
            <consortium name="The Broad Institute Genome Sequencing Center for Infectious Disease"/>
            <person name="Wu L."/>
            <person name="Ma J."/>
        </authorList>
    </citation>
    <scope>NUCLEOTIDE SEQUENCE [LARGE SCALE GENOMIC DNA]</scope>
    <source>
        <strain evidence="5 6">CGMCC 1.12237</strain>
    </source>
</reference>
<comment type="caution">
    <text evidence="5">The sequence shown here is derived from an EMBL/GenBank/DDBJ whole genome shotgun (WGS) entry which is preliminary data.</text>
</comment>
<evidence type="ECO:0000313" key="6">
    <source>
        <dbReference type="Proteomes" id="UP001596201"/>
    </source>
</evidence>
<dbReference type="CDD" id="cd03230">
    <property type="entry name" value="ABC_DR_subfamily_A"/>
    <property type="match status" value="1"/>
</dbReference>
<dbReference type="SMART" id="SM00382">
    <property type="entry name" value="AAA"/>
    <property type="match status" value="1"/>
</dbReference>
<keyword evidence="2 5" id="KW-0067">ATP-binding</keyword>
<dbReference type="Pfam" id="PF00005">
    <property type="entry name" value="ABC_tran"/>
    <property type="match status" value="1"/>
</dbReference>
<proteinExistence type="predicted"/>
<evidence type="ECO:0000313" key="5">
    <source>
        <dbReference type="EMBL" id="MFC5368840.1"/>
    </source>
</evidence>
<gene>
    <name evidence="5" type="ORF">ACFPJ5_18095</name>
</gene>
<accession>A0ABD5RFJ1</accession>
<organism evidence="5 6">
    <name type="scientific">Salinirubrum litoreum</name>
    <dbReference type="NCBI Taxonomy" id="1126234"/>
    <lineage>
        <taxon>Archaea</taxon>
        <taxon>Methanobacteriati</taxon>
        <taxon>Methanobacteriota</taxon>
        <taxon>Stenosarchaea group</taxon>
        <taxon>Halobacteria</taxon>
        <taxon>Halobacteriales</taxon>
        <taxon>Haloferacaceae</taxon>
        <taxon>Salinirubrum</taxon>
    </lineage>
</organism>
<keyword evidence="1" id="KW-0547">Nucleotide-binding</keyword>
<feature type="domain" description="ABC transporter" evidence="4">
    <location>
        <begin position="55"/>
        <end position="276"/>
    </location>
</feature>
<name>A0ABD5RFJ1_9EURY</name>
<dbReference type="RefSeq" id="WP_227231407.1">
    <property type="nucleotide sequence ID" value="NZ_JAJCVJ010000003.1"/>
</dbReference>
<dbReference type="PANTHER" id="PTHR43613">
    <property type="entry name" value="ABC TRANSPORTER, ATP-BINDING PROTEIN"/>
    <property type="match status" value="1"/>
</dbReference>